<comment type="caution">
    <text evidence="2">The sequence shown here is derived from an EMBL/GenBank/DDBJ whole genome shotgun (WGS) entry which is preliminary data.</text>
</comment>
<dbReference type="PATRIC" id="fig|1435349.4.peg.1023"/>
<dbReference type="InterPro" id="IPR001509">
    <property type="entry name" value="Epimerase_deHydtase"/>
</dbReference>
<dbReference type="STRING" id="1435349.PW52_14990"/>
<gene>
    <name evidence="2" type="ORF">PW52_14990</name>
</gene>
<feature type="domain" description="NAD-dependent epimerase/dehydratase" evidence="1">
    <location>
        <begin position="3"/>
        <end position="232"/>
    </location>
</feature>
<evidence type="ECO:0000259" key="1">
    <source>
        <dbReference type="Pfam" id="PF01370"/>
    </source>
</evidence>
<reference evidence="2 3" key="1">
    <citation type="submission" date="2014-11" db="EMBL/GenBank/DDBJ databases">
        <title>Tamlana sedimentorum sp. nov., isolated from shallow sand sediments of the Sea of Japan.</title>
        <authorList>
            <person name="Romanenko L.A."/>
        </authorList>
    </citation>
    <scope>NUCLEOTIDE SEQUENCE [LARGE SCALE GENOMIC DNA]</scope>
    <source>
        <strain evidence="2 3">JCM 19808</strain>
    </source>
</reference>
<dbReference type="RefSeq" id="WP_044633793.1">
    <property type="nucleotide sequence ID" value="NZ_JTDW01000016.1"/>
</dbReference>
<evidence type="ECO:0000313" key="3">
    <source>
        <dbReference type="Proteomes" id="UP000032578"/>
    </source>
</evidence>
<organism evidence="2 3">
    <name type="scientific">Neotamlana sedimentorum</name>
    <dbReference type="NCBI Taxonomy" id="1435349"/>
    <lineage>
        <taxon>Bacteria</taxon>
        <taxon>Pseudomonadati</taxon>
        <taxon>Bacteroidota</taxon>
        <taxon>Flavobacteriia</taxon>
        <taxon>Flavobacteriales</taxon>
        <taxon>Flavobacteriaceae</taxon>
        <taxon>Neotamlana</taxon>
    </lineage>
</organism>
<accession>A0A0D7W274</accession>
<dbReference type="Proteomes" id="UP000032578">
    <property type="component" value="Unassembled WGS sequence"/>
</dbReference>
<dbReference type="PANTHER" id="PTHR43245">
    <property type="entry name" value="BIFUNCTIONAL POLYMYXIN RESISTANCE PROTEIN ARNA"/>
    <property type="match status" value="1"/>
</dbReference>
<dbReference type="Gene3D" id="3.40.50.720">
    <property type="entry name" value="NAD(P)-binding Rossmann-like Domain"/>
    <property type="match status" value="1"/>
</dbReference>
<name>A0A0D7W274_9FLAO</name>
<dbReference type="InterPro" id="IPR050177">
    <property type="entry name" value="Lipid_A_modif_metabolic_enz"/>
</dbReference>
<protein>
    <recommendedName>
        <fullName evidence="1">NAD-dependent epimerase/dehydratase domain-containing protein</fullName>
    </recommendedName>
</protein>
<proteinExistence type="predicted"/>
<dbReference type="AlphaFoldDB" id="A0A0D7W274"/>
<sequence>MKVLITGGTGYIGRQLALALAERNIKVNALVRDLSSSKIPKHENIYLYKGDICDYESIVKAIKNCSYVMHTAAYTNLKSRSIDNFYNTNVLGTENLLKAALANHVEKVVYTSTLSVFGPSYNGVPIVETQPRMASYANDYELTKSMSEEVVRRYVKKGLPCLILNVSKVYGPGLGTYSNGVNRLITMFAKKDFLIVPNRLASTSNYVYINDVVNAHLLAMKTNITNGNYIIGGDNISYKKLFSEIKTLTRSNIKILKVNYRIVKVFFIFASMFQDLIKVAPSVTPKVLDSLFVNRISSSGKAIKDLNYRITPLHLGLKETVKYLSLDL</sequence>
<dbReference type="SUPFAM" id="SSF51735">
    <property type="entry name" value="NAD(P)-binding Rossmann-fold domains"/>
    <property type="match status" value="1"/>
</dbReference>
<dbReference type="OrthoDB" id="9803111at2"/>
<dbReference type="Pfam" id="PF01370">
    <property type="entry name" value="Epimerase"/>
    <property type="match status" value="1"/>
</dbReference>
<evidence type="ECO:0000313" key="2">
    <source>
        <dbReference type="EMBL" id="KJD32783.1"/>
    </source>
</evidence>
<keyword evidence="3" id="KW-1185">Reference proteome</keyword>
<dbReference type="EMBL" id="JTDW01000016">
    <property type="protein sequence ID" value="KJD32783.1"/>
    <property type="molecule type" value="Genomic_DNA"/>
</dbReference>
<dbReference type="InterPro" id="IPR036291">
    <property type="entry name" value="NAD(P)-bd_dom_sf"/>
</dbReference>